<reference evidence="1" key="1">
    <citation type="submission" date="2022-06" db="EMBL/GenBank/DDBJ databases">
        <title>Phylogenomic reconstructions and comparative analyses of Kickxellomycotina fungi.</title>
        <authorList>
            <person name="Reynolds N.K."/>
            <person name="Stajich J.E."/>
            <person name="Barry K."/>
            <person name="Grigoriev I.V."/>
            <person name="Crous P."/>
            <person name="Smith M.E."/>
        </authorList>
    </citation>
    <scope>NUCLEOTIDE SEQUENCE</scope>
    <source>
        <strain evidence="1">RSA 2271</strain>
    </source>
</reference>
<dbReference type="EMBL" id="JAMZIH010005785">
    <property type="protein sequence ID" value="KAJ1674655.1"/>
    <property type="molecule type" value="Genomic_DNA"/>
</dbReference>
<feature type="non-terminal residue" evidence="1">
    <location>
        <position position="273"/>
    </location>
</feature>
<dbReference type="Proteomes" id="UP001145114">
    <property type="component" value="Unassembled WGS sequence"/>
</dbReference>
<accession>A0ACC1HF72</accession>
<evidence type="ECO:0000313" key="1">
    <source>
        <dbReference type="EMBL" id="KAJ1674655.1"/>
    </source>
</evidence>
<organism evidence="1 2">
    <name type="scientific">Spiromyces aspiralis</name>
    <dbReference type="NCBI Taxonomy" id="68401"/>
    <lineage>
        <taxon>Eukaryota</taxon>
        <taxon>Fungi</taxon>
        <taxon>Fungi incertae sedis</taxon>
        <taxon>Zoopagomycota</taxon>
        <taxon>Kickxellomycotina</taxon>
        <taxon>Kickxellomycetes</taxon>
        <taxon>Kickxellales</taxon>
        <taxon>Kickxellaceae</taxon>
        <taxon>Spiromyces</taxon>
    </lineage>
</organism>
<sequence length="273" mass="31003">MPRPPPSPAHQLVKRSHSWVYSSSSLSGNIEHHAHASHNTKYQQSQILFVSLLENFCQTYDRDPRRNRLLFFKICQRLCSMGIIGKEFLDQVAPARAHYSQAFKRLVLQAIDSIKAMERQQQQQMRLLSSGAHIEDESTSASGFDTEATRETDCSSSNGIGSHNDDSGFSTHNVAYPRVAEADRTSGNGDSYYYQFSDYSFTNILQPHHSPFRENYVQLRQLGSGGFGKVFEVKNKLDGRHYAIKVIRIRGDVTIDKTLREIKLLAQLNHPNI</sequence>
<comment type="caution">
    <text evidence="1">The sequence shown here is derived from an EMBL/GenBank/DDBJ whole genome shotgun (WGS) entry which is preliminary data.</text>
</comment>
<proteinExistence type="predicted"/>
<keyword evidence="2" id="KW-1185">Reference proteome</keyword>
<protein>
    <submittedName>
        <fullName evidence="1">Uncharacterized protein</fullName>
    </submittedName>
</protein>
<evidence type="ECO:0000313" key="2">
    <source>
        <dbReference type="Proteomes" id="UP001145114"/>
    </source>
</evidence>
<gene>
    <name evidence="1" type="ORF">EV182_002835</name>
</gene>
<name>A0ACC1HF72_9FUNG</name>